<dbReference type="GO" id="GO:0036064">
    <property type="term" value="C:ciliary basal body"/>
    <property type="evidence" value="ECO:0007669"/>
    <property type="project" value="TreeGrafter"/>
</dbReference>
<evidence type="ECO:0000313" key="9">
    <source>
        <dbReference type="EMBL" id="KAF6210593.1"/>
    </source>
</evidence>
<dbReference type="PANTHER" id="PTHR31954">
    <property type="entry name" value="CILIA- AND FLAGELLA-ASSOCIATED PROTEIN 157"/>
    <property type="match status" value="1"/>
</dbReference>
<organism evidence="9 10">
    <name type="scientific">Apolygus lucorum</name>
    <name type="common">Small green plant bug</name>
    <name type="synonym">Lygocoris lucorum</name>
    <dbReference type="NCBI Taxonomy" id="248454"/>
    <lineage>
        <taxon>Eukaryota</taxon>
        <taxon>Metazoa</taxon>
        <taxon>Ecdysozoa</taxon>
        <taxon>Arthropoda</taxon>
        <taxon>Hexapoda</taxon>
        <taxon>Insecta</taxon>
        <taxon>Pterygota</taxon>
        <taxon>Neoptera</taxon>
        <taxon>Paraneoptera</taxon>
        <taxon>Hemiptera</taxon>
        <taxon>Heteroptera</taxon>
        <taxon>Panheteroptera</taxon>
        <taxon>Cimicomorpha</taxon>
        <taxon>Miridae</taxon>
        <taxon>Mirini</taxon>
        <taxon>Apolygus</taxon>
    </lineage>
</organism>
<dbReference type="InterPro" id="IPR038844">
    <property type="entry name" value="CFAP157"/>
</dbReference>
<gene>
    <name evidence="9" type="ORF">GE061_013699</name>
</gene>
<accession>A0A6A4K889</accession>
<dbReference type="Proteomes" id="UP000466442">
    <property type="component" value="Linkage Group LG5"/>
</dbReference>
<evidence type="ECO:0000256" key="1">
    <source>
        <dbReference type="ARBA" id="ARBA00004138"/>
    </source>
</evidence>
<dbReference type="EMBL" id="WIXP02000005">
    <property type="protein sequence ID" value="KAF6210593.1"/>
    <property type="molecule type" value="Genomic_DNA"/>
</dbReference>
<feature type="coiled-coil region" evidence="7">
    <location>
        <begin position="55"/>
        <end position="178"/>
    </location>
</feature>
<comment type="subcellular location">
    <subcellularLocation>
        <location evidence="1">Cell projection</location>
        <location evidence="1">Cilium</location>
    </subcellularLocation>
</comment>
<comment type="similarity">
    <text evidence="2">Belongs to the CFAP157 family.</text>
</comment>
<evidence type="ECO:0000256" key="5">
    <source>
        <dbReference type="ARBA" id="ARBA00023069"/>
    </source>
</evidence>
<evidence type="ECO:0000313" key="10">
    <source>
        <dbReference type="Proteomes" id="UP000466442"/>
    </source>
</evidence>
<evidence type="ECO:0000256" key="8">
    <source>
        <dbReference type="SAM" id="MobiDB-lite"/>
    </source>
</evidence>
<evidence type="ECO:0000256" key="7">
    <source>
        <dbReference type="SAM" id="Coils"/>
    </source>
</evidence>
<comment type="caution">
    <text evidence="9">The sequence shown here is derived from an EMBL/GenBank/DDBJ whole genome shotgun (WGS) entry which is preliminary data.</text>
</comment>
<dbReference type="PANTHER" id="PTHR31954:SF1">
    <property type="entry name" value="CILIA- AND FLAGELLA-ASSOCIATED PROTEIN 157"/>
    <property type="match status" value="1"/>
</dbReference>
<name>A0A6A4K889_APOLU</name>
<dbReference type="OrthoDB" id="166611at2759"/>
<dbReference type="GO" id="GO:0008017">
    <property type="term" value="F:microtubule binding"/>
    <property type="evidence" value="ECO:0007669"/>
    <property type="project" value="TreeGrafter"/>
</dbReference>
<feature type="compositionally biased region" description="Basic and acidic residues" evidence="8">
    <location>
        <begin position="452"/>
        <end position="464"/>
    </location>
</feature>
<evidence type="ECO:0000256" key="6">
    <source>
        <dbReference type="ARBA" id="ARBA00023273"/>
    </source>
</evidence>
<keyword evidence="6" id="KW-0966">Cell projection</keyword>
<dbReference type="AlphaFoldDB" id="A0A6A4K889"/>
<feature type="region of interest" description="Disordered" evidence="8">
    <location>
        <begin position="452"/>
        <end position="471"/>
    </location>
</feature>
<evidence type="ECO:0000256" key="2">
    <source>
        <dbReference type="ARBA" id="ARBA00010841"/>
    </source>
</evidence>
<feature type="coiled-coil region" evidence="7">
    <location>
        <begin position="374"/>
        <end position="408"/>
    </location>
</feature>
<evidence type="ECO:0000256" key="3">
    <source>
        <dbReference type="ARBA" id="ARBA00014087"/>
    </source>
</evidence>
<evidence type="ECO:0000256" key="4">
    <source>
        <dbReference type="ARBA" id="ARBA00023054"/>
    </source>
</evidence>
<keyword evidence="4 7" id="KW-0175">Coiled coil</keyword>
<keyword evidence="5" id="KW-0969">Cilium</keyword>
<keyword evidence="10" id="KW-1185">Reference proteome</keyword>
<protein>
    <recommendedName>
        <fullName evidence="3">Cilia- and flagella-associated protein 157</fullName>
    </recommendedName>
</protein>
<reference evidence="9" key="1">
    <citation type="journal article" date="2021" name="Mol. Ecol. Resour.">
        <title>Apolygus lucorum genome provides insights into omnivorousness and mesophyll feeding.</title>
        <authorList>
            <person name="Liu Y."/>
            <person name="Liu H."/>
            <person name="Wang H."/>
            <person name="Huang T."/>
            <person name="Liu B."/>
            <person name="Yang B."/>
            <person name="Yin L."/>
            <person name="Li B."/>
            <person name="Zhang Y."/>
            <person name="Zhang S."/>
            <person name="Jiang F."/>
            <person name="Zhang X."/>
            <person name="Ren Y."/>
            <person name="Wang B."/>
            <person name="Wang S."/>
            <person name="Lu Y."/>
            <person name="Wu K."/>
            <person name="Fan W."/>
            <person name="Wang G."/>
        </authorList>
    </citation>
    <scope>NUCLEOTIDE SEQUENCE</scope>
    <source>
        <strain evidence="9">12Hb</strain>
    </source>
</reference>
<sequence>MGPKKEPLDTKGRKDVLRALKKHLSKEIEVDTFTAADQAYLEYWTAEKIKQIDVLKDLLDKRNLENEALKSLLQETKNKFGQSIDELRTKVNKKCDEIAELTEQNHSLLDNRDSNIKSFEEQLNNERSKFEETKEKLTCEIKILNSKLNNVEHFRAEREHLIEKHVALQNYLKDLEERAASIVHVYQRLDLINKDRMGQELKDRLLKLSIEFQEASQTETTRSLIRENIAINNELGGHIGSWQALHDENYELKKQRSFLITELRSEEVLKEKCLSLNVLQTEVIERLAYEQRKLELFHKETNDLQQLIISLEKKLGTTTAEATEAELEANLLLQAKHNLMTQVNELEHDCMILSNIIYDEEINLKKALLFVAEAQDFRQRKERLKFSNEHLRNKLMDTLKKLTDLLKDTRFLWTDDMARETSVGTLYDPDYAEKYWRNLGIIIERKLTKKSVEDKEVSISKEGSDSSQDSD</sequence>
<proteinExistence type="inferred from homology"/>